<dbReference type="InterPro" id="IPR036390">
    <property type="entry name" value="WH_DNA-bd_sf"/>
</dbReference>
<evidence type="ECO:0000313" key="2">
    <source>
        <dbReference type="Proteomes" id="UP001500274"/>
    </source>
</evidence>
<gene>
    <name evidence="1" type="ORF">GCM10009862_18080</name>
</gene>
<keyword evidence="2" id="KW-1185">Reference proteome</keyword>
<dbReference type="EMBL" id="BAAARI010000012">
    <property type="protein sequence ID" value="GAA2579233.1"/>
    <property type="molecule type" value="Genomic_DNA"/>
</dbReference>
<dbReference type="InterPro" id="IPR036388">
    <property type="entry name" value="WH-like_DNA-bd_sf"/>
</dbReference>
<evidence type="ECO:0000313" key="1">
    <source>
        <dbReference type="EMBL" id="GAA2579233.1"/>
    </source>
</evidence>
<reference evidence="1 2" key="1">
    <citation type="journal article" date="2019" name="Int. J. Syst. Evol. Microbiol.">
        <title>The Global Catalogue of Microorganisms (GCM) 10K type strain sequencing project: providing services to taxonomists for standard genome sequencing and annotation.</title>
        <authorList>
            <consortium name="The Broad Institute Genomics Platform"/>
            <consortium name="The Broad Institute Genome Sequencing Center for Infectious Disease"/>
            <person name="Wu L."/>
            <person name="Ma J."/>
        </authorList>
    </citation>
    <scope>NUCLEOTIDE SEQUENCE [LARGE SCALE GENOMIC DNA]</scope>
    <source>
        <strain evidence="1 2">JCM 16365</strain>
    </source>
</reference>
<comment type="caution">
    <text evidence="1">The sequence shown here is derived from an EMBL/GenBank/DDBJ whole genome shotgun (WGS) entry which is preliminary data.</text>
</comment>
<organism evidence="1 2">
    <name type="scientific">Microbacterium binotii</name>
    <dbReference type="NCBI Taxonomy" id="462710"/>
    <lineage>
        <taxon>Bacteria</taxon>
        <taxon>Bacillati</taxon>
        <taxon>Actinomycetota</taxon>
        <taxon>Actinomycetes</taxon>
        <taxon>Micrococcales</taxon>
        <taxon>Microbacteriaceae</taxon>
        <taxon>Microbacterium</taxon>
    </lineage>
</organism>
<name>A0ABN3PEG3_9MICO</name>
<dbReference type="Gene3D" id="1.10.10.10">
    <property type="entry name" value="Winged helix-like DNA-binding domain superfamily/Winged helix DNA-binding domain"/>
    <property type="match status" value="1"/>
</dbReference>
<dbReference type="RefSeq" id="WP_344228803.1">
    <property type="nucleotide sequence ID" value="NZ_BAAARI010000012.1"/>
</dbReference>
<dbReference type="Proteomes" id="UP001500274">
    <property type="component" value="Unassembled WGS sequence"/>
</dbReference>
<accession>A0ABN3PEG3</accession>
<sequence>MSTSVVNQHLRVMARAGLLNRARYGRAVLYYRSAAGDALCAEGSRA</sequence>
<protein>
    <recommendedName>
        <fullName evidence="3">ArsR family transcriptional regulator</fullName>
    </recommendedName>
</protein>
<evidence type="ECO:0008006" key="3">
    <source>
        <dbReference type="Google" id="ProtNLM"/>
    </source>
</evidence>
<dbReference type="SUPFAM" id="SSF46785">
    <property type="entry name" value="Winged helix' DNA-binding domain"/>
    <property type="match status" value="1"/>
</dbReference>
<proteinExistence type="predicted"/>